<keyword evidence="3" id="KW-1185">Reference proteome</keyword>
<name>A0ABX3ZHL1_9BACL</name>
<dbReference type="RefSeq" id="WP_087617348.1">
    <property type="nucleotide sequence ID" value="NZ_JAFBEY010000001.1"/>
</dbReference>
<comment type="caution">
    <text evidence="2">The sequence shown here is derived from an EMBL/GenBank/DDBJ whole genome shotgun (WGS) entry which is preliminary data.</text>
</comment>
<organism evidence="2 3">
    <name type="scientific">Solibacillus kalamii</name>
    <dbReference type="NCBI Taxonomy" id="1748298"/>
    <lineage>
        <taxon>Bacteria</taxon>
        <taxon>Bacillati</taxon>
        <taxon>Bacillota</taxon>
        <taxon>Bacilli</taxon>
        <taxon>Bacillales</taxon>
        <taxon>Caryophanaceae</taxon>
        <taxon>Solibacillus</taxon>
    </lineage>
</organism>
<dbReference type="SUPFAM" id="SSF53474">
    <property type="entry name" value="alpha/beta-Hydrolases"/>
    <property type="match status" value="1"/>
</dbReference>
<dbReference type="InterPro" id="IPR050266">
    <property type="entry name" value="AB_hydrolase_sf"/>
</dbReference>
<dbReference type="Pfam" id="PF12697">
    <property type="entry name" value="Abhydrolase_6"/>
    <property type="match status" value="1"/>
</dbReference>
<sequence length="259" mass="29280">MDLSYREYGDKNAPLMVFLHGGGVSSWMWDKQIQYFSNYHCITIDLPEQGASRNTENFSIQLSAEKVNRLIEKIADGKKIIVIGFSLGAQVTIQMLSNNSNLINYAIVNSALVRPNSFIRKMIKPSIKLFFPLVKNKTFSKLQAKTLYIDEEFLETYYDESSQMKSATLIRILEENMSFKIPNGFNNAESNILVTVGEKEKAIMKKSARDIVASNSNCTGIIIPNVGHGISLMNPNFFNQMIENWIQDFSLPQGVVTIK</sequence>
<dbReference type="PANTHER" id="PTHR43798">
    <property type="entry name" value="MONOACYLGLYCEROL LIPASE"/>
    <property type="match status" value="1"/>
</dbReference>
<proteinExistence type="predicted"/>
<dbReference type="EMBL" id="NHNT01000005">
    <property type="protein sequence ID" value="OUZ39147.1"/>
    <property type="molecule type" value="Genomic_DNA"/>
</dbReference>
<dbReference type="Gene3D" id="3.40.50.1820">
    <property type="entry name" value="alpha/beta hydrolase"/>
    <property type="match status" value="1"/>
</dbReference>
<protein>
    <submittedName>
        <fullName evidence="2">Alpha/beta hydrolase</fullName>
    </submittedName>
</protein>
<dbReference type="InterPro" id="IPR000073">
    <property type="entry name" value="AB_hydrolase_1"/>
</dbReference>
<feature type="domain" description="AB hydrolase-1" evidence="1">
    <location>
        <begin position="16"/>
        <end position="232"/>
    </location>
</feature>
<dbReference type="GO" id="GO:0016787">
    <property type="term" value="F:hydrolase activity"/>
    <property type="evidence" value="ECO:0007669"/>
    <property type="project" value="UniProtKB-KW"/>
</dbReference>
<evidence type="ECO:0000313" key="3">
    <source>
        <dbReference type="Proteomes" id="UP000196594"/>
    </source>
</evidence>
<dbReference type="InterPro" id="IPR029058">
    <property type="entry name" value="AB_hydrolase_fold"/>
</dbReference>
<dbReference type="Proteomes" id="UP000196594">
    <property type="component" value="Unassembled WGS sequence"/>
</dbReference>
<gene>
    <name evidence="2" type="ORF">CBM15_09805</name>
</gene>
<keyword evidence="2" id="KW-0378">Hydrolase</keyword>
<reference evidence="2 3" key="1">
    <citation type="journal article" date="2017" name="Int. J. Syst. Evol. Microbiol.">
        <title>Solibacillus kalamii sp. nov., isolated from a high-efficiency particulate arrestance filter system used in the International Space Station.</title>
        <authorList>
            <person name="Checinska Sielaff A."/>
            <person name="Kumar R.M."/>
            <person name="Pal D."/>
            <person name="Mayilraj S."/>
            <person name="Venkateswaran K."/>
        </authorList>
    </citation>
    <scope>NUCLEOTIDE SEQUENCE [LARGE SCALE GENOMIC DNA]</scope>
    <source>
        <strain evidence="2 3">ISSFR-015</strain>
    </source>
</reference>
<evidence type="ECO:0000313" key="2">
    <source>
        <dbReference type="EMBL" id="OUZ39147.1"/>
    </source>
</evidence>
<evidence type="ECO:0000259" key="1">
    <source>
        <dbReference type="Pfam" id="PF12697"/>
    </source>
</evidence>
<accession>A0ABX3ZHL1</accession>